<keyword evidence="4" id="KW-0408">Iron</keyword>
<keyword evidence="2" id="KW-0479">Metal-binding</keyword>
<dbReference type="EMBL" id="KN847478">
    <property type="protein sequence ID" value="KIX04872.1"/>
    <property type="molecule type" value="Genomic_DNA"/>
</dbReference>
<dbReference type="GO" id="GO:0003735">
    <property type="term" value="F:structural constituent of ribosome"/>
    <property type="evidence" value="ECO:0007669"/>
    <property type="project" value="TreeGrafter"/>
</dbReference>
<dbReference type="GO" id="GO:0008168">
    <property type="term" value="F:methyltransferase activity"/>
    <property type="evidence" value="ECO:0007669"/>
    <property type="project" value="InterPro"/>
</dbReference>
<sequence length="1025" mass="115075">MLSWARASGLCHGCRQDLQNIFERGFCGPVVNLKTRTAPCQWRRTVKSRQQFRSYTRSSIAFERPPPPEYQGRDTPYEIEPVSEADTIQDQLEALQELEKALGRSIEEAIEQDQVLGKESNDFDPDEELSLENNYENIVRGTKNVLADLRALGVSEEELVRKARKLYGDRLPAGVLNEDEFKIYRRLYGDPISTAYEEFLDEEEATDVDEEVPNQLLTQEGEPVDLEEVSEAVAENEDVLGDTRSNMQRPTPAHGDIGIDFGPRDSISALLSSPVDRAIEVARTVDGEVVEDVDQEDSSMKRHPFTTLGKFSTKPSTVFLSQDGYMRPVQKIMSNFSNKHLKDVCEKTFGGPGLPDSPLTPRSGRARPQIPIPLDASQHIMGEMEANAFITTVMPPTYAAIMSVLVETRKRLGTTWLNKLFAEEGGPRILDVGAGGAGILAWREIVKAHWDTLHSSDRHPPSPPTSKSVVLTGSNTLRRRAAALLENTTFIPRLPDYVHTRDTPTLEDDRPAPPRKQFDVIIASHSLFGLHEDWMRKQHVQNLWSMLSPQGGVLILIEKGVPRGFEAIAGARELILERYIAIPEGRTTGYSTTHENEDIHTRETGMIVAPCTNHEKCPMYKVPGLSVGRKDYCSFQQRYTRPGYLQRVLGAKDRNHDDVDFSYISVMRGEDLRQRQVESWQGLEDGLSAPVHPDLQVLGQDYDAWASLCQTGFDDINPDTTLSQSLSDDMPRSTLPAPWNLPRLVFTPIKRRGHVILDVCTPAGQIERWTVPKSFGKQAYRDARKSQWGDLWALGAKTRIPRSLRLGGPNTKEARHARSREERLKNQAAEMAEQMEMEKLEELEEERELERAFGMDDHNFADELEALGKKAQEVSKSKYKPPTKVKPRTNENSAASSGGGAGIQSFTFSDFDESKLNPMPPSKAKAQARMEARQSAQPSKKANTRSHSAFEAEASGYEGLTDEESDTLRDWEDVLTDPETKIKTKGGRTIREYSKFGARDRLGRMKKVGKVPRVGRRRARGRSGL</sequence>
<dbReference type="InterPro" id="IPR015324">
    <property type="entry name" value="Ribosomal_Rsm22-like"/>
</dbReference>
<proteinExistence type="predicted"/>
<evidence type="ECO:0000256" key="6">
    <source>
        <dbReference type="ARBA" id="ARBA00023128"/>
    </source>
</evidence>
<evidence type="ECO:0000256" key="1">
    <source>
        <dbReference type="ARBA" id="ARBA00004173"/>
    </source>
</evidence>
<dbReference type="RefSeq" id="XP_013272008.1">
    <property type="nucleotide sequence ID" value="XM_013416554.1"/>
</dbReference>
<feature type="region of interest" description="Disordered" evidence="8">
    <location>
        <begin position="1001"/>
        <end position="1025"/>
    </location>
</feature>
<dbReference type="PANTHER" id="PTHR13184">
    <property type="entry name" value="37S RIBOSOMAL PROTEIN S22"/>
    <property type="match status" value="1"/>
</dbReference>
<feature type="region of interest" description="Disordered" evidence="8">
    <location>
        <begin position="872"/>
        <end position="973"/>
    </location>
</feature>
<comment type="subcellular location">
    <subcellularLocation>
        <location evidence="1">Mitochondrion</location>
    </subcellularLocation>
</comment>
<name>A0A0D2FRT2_9EURO</name>
<keyword evidence="10" id="KW-1185">Reference proteome</keyword>
<reference evidence="9 10" key="1">
    <citation type="submission" date="2015-01" db="EMBL/GenBank/DDBJ databases">
        <title>The Genome Sequence of Rhinocladiella mackenzie CBS 650.93.</title>
        <authorList>
            <consortium name="The Broad Institute Genomics Platform"/>
            <person name="Cuomo C."/>
            <person name="de Hoog S."/>
            <person name="Gorbushina A."/>
            <person name="Stielow B."/>
            <person name="Teixiera M."/>
            <person name="Abouelleil A."/>
            <person name="Chapman S.B."/>
            <person name="Priest M."/>
            <person name="Young S.K."/>
            <person name="Wortman J."/>
            <person name="Nusbaum C."/>
            <person name="Birren B."/>
        </authorList>
    </citation>
    <scope>NUCLEOTIDE SEQUENCE [LARGE SCALE GENOMIC DNA]</scope>
    <source>
        <strain evidence="9 10">CBS 650.93</strain>
    </source>
</reference>
<dbReference type="GO" id="GO:0005763">
    <property type="term" value="C:mitochondrial small ribosomal subunit"/>
    <property type="evidence" value="ECO:0007669"/>
    <property type="project" value="TreeGrafter"/>
</dbReference>
<evidence type="ECO:0000256" key="3">
    <source>
        <dbReference type="ARBA" id="ARBA00022946"/>
    </source>
</evidence>
<keyword evidence="5" id="KW-0411">Iron-sulfur</keyword>
<dbReference type="STRING" id="1442369.A0A0D2FRT2"/>
<evidence type="ECO:0000256" key="8">
    <source>
        <dbReference type="SAM" id="MobiDB-lite"/>
    </source>
</evidence>
<dbReference type="GO" id="GO:0006412">
    <property type="term" value="P:translation"/>
    <property type="evidence" value="ECO:0007669"/>
    <property type="project" value="InterPro"/>
</dbReference>
<evidence type="ECO:0000256" key="7">
    <source>
        <dbReference type="ARBA" id="ARBA00045681"/>
    </source>
</evidence>
<dbReference type="Proteomes" id="UP000053617">
    <property type="component" value="Unassembled WGS sequence"/>
</dbReference>
<feature type="compositionally biased region" description="Polar residues" evidence="8">
    <location>
        <begin position="934"/>
        <end position="947"/>
    </location>
</feature>
<dbReference type="GO" id="GO:0046872">
    <property type="term" value="F:metal ion binding"/>
    <property type="evidence" value="ECO:0007669"/>
    <property type="project" value="UniProtKB-KW"/>
</dbReference>
<dbReference type="AlphaFoldDB" id="A0A0D2FRT2"/>
<accession>A0A0D2FRT2</accession>
<keyword evidence="3" id="KW-0809">Transit peptide</keyword>
<evidence type="ECO:0000256" key="5">
    <source>
        <dbReference type="ARBA" id="ARBA00023014"/>
    </source>
</evidence>
<dbReference type="SUPFAM" id="SSF53335">
    <property type="entry name" value="S-adenosyl-L-methionine-dependent methyltransferases"/>
    <property type="match status" value="1"/>
</dbReference>
<feature type="compositionally biased region" description="Basic residues" evidence="8">
    <location>
        <begin position="877"/>
        <end position="887"/>
    </location>
</feature>
<evidence type="ECO:0008006" key="11">
    <source>
        <dbReference type="Google" id="ProtNLM"/>
    </source>
</evidence>
<dbReference type="HOGENOM" id="CLU_007075_1_1_1"/>
<dbReference type="InterPro" id="IPR052571">
    <property type="entry name" value="Mt_RNA_Methyltransferase"/>
</dbReference>
<dbReference type="InterPro" id="IPR029063">
    <property type="entry name" value="SAM-dependent_MTases_sf"/>
</dbReference>
<evidence type="ECO:0000256" key="2">
    <source>
        <dbReference type="ARBA" id="ARBA00022723"/>
    </source>
</evidence>
<dbReference type="Gene3D" id="3.40.50.150">
    <property type="entry name" value="Vaccinia Virus protein VP39"/>
    <property type="match status" value="1"/>
</dbReference>
<dbReference type="VEuPathDB" id="FungiDB:Z518_05743"/>
<feature type="compositionally biased region" description="Basic and acidic residues" evidence="8">
    <location>
        <begin position="812"/>
        <end position="822"/>
    </location>
</feature>
<organism evidence="9 10">
    <name type="scientific">Rhinocladiella mackenziei CBS 650.93</name>
    <dbReference type="NCBI Taxonomy" id="1442369"/>
    <lineage>
        <taxon>Eukaryota</taxon>
        <taxon>Fungi</taxon>
        <taxon>Dikarya</taxon>
        <taxon>Ascomycota</taxon>
        <taxon>Pezizomycotina</taxon>
        <taxon>Eurotiomycetes</taxon>
        <taxon>Chaetothyriomycetidae</taxon>
        <taxon>Chaetothyriales</taxon>
        <taxon>Herpotrichiellaceae</taxon>
        <taxon>Rhinocladiella</taxon>
    </lineage>
</organism>
<dbReference type="GO" id="GO:0051536">
    <property type="term" value="F:iron-sulfur cluster binding"/>
    <property type="evidence" value="ECO:0007669"/>
    <property type="project" value="UniProtKB-KW"/>
</dbReference>
<dbReference type="Pfam" id="PF09243">
    <property type="entry name" value="Rsm22"/>
    <property type="match status" value="2"/>
</dbReference>
<keyword evidence="6" id="KW-0496">Mitochondrion</keyword>
<feature type="compositionally biased region" description="Basic residues" evidence="8">
    <location>
        <begin position="1004"/>
        <end position="1025"/>
    </location>
</feature>
<protein>
    <recommendedName>
        <fullName evidence="11">37S ribosomal protein Rsm22</fullName>
    </recommendedName>
</protein>
<dbReference type="GeneID" id="25293814"/>
<feature type="region of interest" description="Disordered" evidence="8">
    <location>
        <begin position="803"/>
        <end position="822"/>
    </location>
</feature>
<dbReference type="OrthoDB" id="421327at2759"/>
<evidence type="ECO:0000256" key="4">
    <source>
        <dbReference type="ARBA" id="ARBA00023004"/>
    </source>
</evidence>
<gene>
    <name evidence="9" type="ORF">Z518_05743</name>
</gene>
<evidence type="ECO:0000313" key="9">
    <source>
        <dbReference type="EMBL" id="KIX04872.1"/>
    </source>
</evidence>
<evidence type="ECO:0000313" key="10">
    <source>
        <dbReference type="Proteomes" id="UP000053617"/>
    </source>
</evidence>
<comment type="function">
    <text evidence="7">Mitochondrial ribosome (mitoribosome) assembly factor. Binds at the interface of the head and body domains of the mitochondrial small ribosomal subunit (mt-SSU), occluding the mRNA channel and preventing compaction of the head domain towards the body. Probable inactive methyltransferase: retains the characteristic folding and ability to bind S-adenosyl-L-methionine, but it probably lost its methyltransferase activity.</text>
</comment>
<dbReference type="PANTHER" id="PTHR13184:SF5">
    <property type="entry name" value="METHYLTRANSFERASE-LIKE PROTEIN 17, MITOCHONDRIAL"/>
    <property type="match status" value="1"/>
</dbReference>